<dbReference type="EMBL" id="JABFOR010000037">
    <property type="protein sequence ID" value="NOJ73116.1"/>
    <property type="molecule type" value="Genomic_DNA"/>
</dbReference>
<comment type="caution">
    <text evidence="2">The sequence shown here is derived from an EMBL/GenBank/DDBJ whole genome shotgun (WGS) entry which is preliminary data.</text>
</comment>
<evidence type="ECO:0000313" key="3">
    <source>
        <dbReference type="Proteomes" id="UP000552038"/>
    </source>
</evidence>
<dbReference type="GO" id="GO:0015074">
    <property type="term" value="P:DNA integration"/>
    <property type="evidence" value="ECO:0007669"/>
    <property type="project" value="InterPro"/>
</dbReference>
<dbReference type="RefSeq" id="WP_171418769.1">
    <property type="nucleotide sequence ID" value="NZ_JABFOR010000037.1"/>
</dbReference>
<feature type="domain" description="Integrase SAM-like N-terminal" evidence="1">
    <location>
        <begin position="4"/>
        <end position="25"/>
    </location>
</feature>
<accession>A0AAP7DKU7</accession>
<organism evidence="2 3">
    <name type="scientific">Paenibacillus alvei</name>
    <name type="common">Bacillus alvei</name>
    <dbReference type="NCBI Taxonomy" id="44250"/>
    <lineage>
        <taxon>Bacteria</taxon>
        <taxon>Bacillati</taxon>
        <taxon>Bacillota</taxon>
        <taxon>Bacilli</taxon>
        <taxon>Bacillales</taxon>
        <taxon>Paenibacillaceae</taxon>
        <taxon>Paenibacillus</taxon>
    </lineage>
</organism>
<sequence>MHSSYESNLKNRILPYFRHLKLDELNHFIS</sequence>
<dbReference type="AlphaFoldDB" id="A0AAP7DKU7"/>
<dbReference type="GO" id="GO:0003677">
    <property type="term" value="F:DNA binding"/>
    <property type="evidence" value="ECO:0007669"/>
    <property type="project" value="InterPro"/>
</dbReference>
<name>A0AAP7DKU7_PAEAL</name>
<dbReference type="Pfam" id="PF14659">
    <property type="entry name" value="Phage_int_SAM_3"/>
    <property type="match status" value="1"/>
</dbReference>
<evidence type="ECO:0000259" key="1">
    <source>
        <dbReference type="Pfam" id="PF14659"/>
    </source>
</evidence>
<protein>
    <recommendedName>
        <fullName evidence="1">Integrase SAM-like N-terminal domain-containing protein</fullName>
    </recommendedName>
</protein>
<dbReference type="InterPro" id="IPR004107">
    <property type="entry name" value="Integrase_SAM-like_N"/>
</dbReference>
<reference evidence="2 3" key="1">
    <citation type="submission" date="2020-05" db="EMBL/GenBank/DDBJ databases">
        <title>Whole genome sequencing and identification of novel metabolites from Paenibacillus alvei strain JR949.</title>
        <authorList>
            <person name="Rajendhran J."/>
            <person name="Sree Pranav P."/>
            <person name="Mahalakshmi B."/>
            <person name="Karthikeyan R."/>
        </authorList>
    </citation>
    <scope>NUCLEOTIDE SEQUENCE [LARGE SCALE GENOMIC DNA]</scope>
    <source>
        <strain evidence="2 3">JR949</strain>
    </source>
</reference>
<gene>
    <name evidence="2" type="ORF">HMI46_21505</name>
</gene>
<evidence type="ECO:0000313" key="2">
    <source>
        <dbReference type="EMBL" id="NOJ73116.1"/>
    </source>
</evidence>
<proteinExistence type="predicted"/>
<dbReference type="Proteomes" id="UP000552038">
    <property type="component" value="Unassembled WGS sequence"/>
</dbReference>